<evidence type="ECO:0000313" key="6">
    <source>
        <dbReference type="EMBL" id="CCG83413.1"/>
    </source>
</evidence>
<dbReference type="InterPro" id="IPR015943">
    <property type="entry name" value="WD40/YVTN_repeat-like_dom_sf"/>
</dbReference>
<dbReference type="AlphaFoldDB" id="R4XCR3"/>
<feature type="compositionally biased region" description="Basic and acidic residues" evidence="4">
    <location>
        <begin position="15"/>
        <end position="25"/>
    </location>
</feature>
<dbReference type="Proteomes" id="UP000013776">
    <property type="component" value="Unassembled WGS sequence"/>
</dbReference>
<sequence>MDTEMSEPDIAPPNDDERPLKRVKIEDDDSQDRAAALQEKSNVPAQHSARTFRPYKLRTTVTGHTRGISAVKFSHDGNYIATCSADCTVKIWLRDGTLHQTLSGHSKGVSDVSWSSDSALLVTASDDRTIRVWEAMSGRTVRLLKGHTNFVLCCAFNRPGNLIASGSFDESIRVWDVRAGTCLKTLPAHSDPAASVSFNIDGTMLVSCSHDGLIRIWDTASGQCLKTLVDQDSPPVSFAAFSPNGRYLLSCTLDSTIRLWNFVSSTPLKTYKGHRNTKYTLNAEFCNSEVIIGGEDGNVTIWDAQTKRIEQVLKTGEDVAIAVSRHAGTDDTRILAVASLDNKLRIYADH</sequence>
<evidence type="ECO:0000256" key="2">
    <source>
        <dbReference type="ARBA" id="ARBA00022737"/>
    </source>
</evidence>
<dbReference type="OrthoDB" id="674604at2759"/>
<feature type="repeat" description="WD" evidence="3">
    <location>
        <begin position="144"/>
        <end position="185"/>
    </location>
</feature>
<dbReference type="eggNOG" id="KOG0266">
    <property type="taxonomic scope" value="Eukaryota"/>
</dbReference>
<keyword evidence="2" id="KW-0677">Repeat</keyword>
<dbReference type="Gene3D" id="2.130.10.10">
    <property type="entry name" value="YVTN repeat-like/Quinoprotein amine dehydrogenase"/>
    <property type="match status" value="1"/>
</dbReference>
<dbReference type="InterPro" id="IPR001632">
    <property type="entry name" value="WD40_G-protein_beta-like"/>
</dbReference>
<feature type="repeat" description="WD" evidence="3">
    <location>
        <begin position="61"/>
        <end position="92"/>
    </location>
</feature>
<dbReference type="InterPro" id="IPR019775">
    <property type="entry name" value="WD40_repeat_CS"/>
</dbReference>
<dbReference type="InterPro" id="IPR036322">
    <property type="entry name" value="WD40_repeat_dom_sf"/>
</dbReference>
<dbReference type="STRING" id="1097556.R4XCR3"/>
<feature type="repeat" description="WD" evidence="3">
    <location>
        <begin position="271"/>
        <end position="312"/>
    </location>
</feature>
<accession>R4XCR3</accession>
<name>R4XCR3_TAPDE</name>
<proteinExistence type="predicted"/>
<feature type="domain" description="WDR5-like beta-propeller" evidence="5">
    <location>
        <begin position="60"/>
        <end position="347"/>
    </location>
</feature>
<evidence type="ECO:0000256" key="3">
    <source>
        <dbReference type="PROSITE-ProRule" id="PRU00221"/>
    </source>
</evidence>
<keyword evidence="1 3" id="KW-0853">WD repeat</keyword>
<dbReference type="InterPro" id="IPR001680">
    <property type="entry name" value="WD40_rpt"/>
</dbReference>
<comment type="caution">
    <text evidence="6">The sequence shown here is derived from an EMBL/GenBank/DDBJ whole genome shotgun (WGS) entry which is preliminary data.</text>
</comment>
<dbReference type="PRINTS" id="PR00319">
    <property type="entry name" value="GPROTEINB"/>
</dbReference>
<dbReference type="SMART" id="SM00320">
    <property type="entry name" value="WD40"/>
    <property type="match status" value="7"/>
</dbReference>
<dbReference type="PANTHER" id="PTHR22847:SF637">
    <property type="entry name" value="WD REPEAT DOMAIN 5B"/>
    <property type="match status" value="1"/>
</dbReference>
<dbReference type="EMBL" id="CAHR02000144">
    <property type="protein sequence ID" value="CCG83413.1"/>
    <property type="molecule type" value="Genomic_DNA"/>
</dbReference>
<evidence type="ECO:0000313" key="7">
    <source>
        <dbReference type="Proteomes" id="UP000013776"/>
    </source>
</evidence>
<dbReference type="PROSITE" id="PS50294">
    <property type="entry name" value="WD_REPEATS_REGION"/>
    <property type="match status" value="5"/>
</dbReference>
<dbReference type="InterPro" id="IPR020472">
    <property type="entry name" value="WD40_PAC1"/>
</dbReference>
<evidence type="ECO:0000256" key="4">
    <source>
        <dbReference type="SAM" id="MobiDB-lite"/>
    </source>
</evidence>
<feature type="repeat" description="WD" evidence="3">
    <location>
        <begin position="186"/>
        <end position="227"/>
    </location>
</feature>
<keyword evidence="7" id="KW-1185">Reference proteome</keyword>
<dbReference type="PANTHER" id="PTHR22847">
    <property type="entry name" value="WD40 REPEAT PROTEIN"/>
    <property type="match status" value="1"/>
</dbReference>
<feature type="repeat" description="WD" evidence="3">
    <location>
        <begin position="102"/>
        <end position="143"/>
    </location>
</feature>
<organism evidence="6 7">
    <name type="scientific">Taphrina deformans (strain PYCC 5710 / ATCC 11124 / CBS 356.35 / IMI 108563 / JCM 9778 / NBRC 8474)</name>
    <name type="common">Peach leaf curl fungus</name>
    <name type="synonym">Lalaria deformans</name>
    <dbReference type="NCBI Taxonomy" id="1097556"/>
    <lineage>
        <taxon>Eukaryota</taxon>
        <taxon>Fungi</taxon>
        <taxon>Dikarya</taxon>
        <taxon>Ascomycota</taxon>
        <taxon>Taphrinomycotina</taxon>
        <taxon>Taphrinomycetes</taxon>
        <taxon>Taphrinales</taxon>
        <taxon>Taphrinaceae</taxon>
        <taxon>Taphrina</taxon>
    </lineage>
</organism>
<dbReference type="VEuPathDB" id="FungiDB:TAPDE_003638"/>
<evidence type="ECO:0000259" key="5">
    <source>
        <dbReference type="Pfam" id="PF25175"/>
    </source>
</evidence>
<dbReference type="SUPFAM" id="SSF50978">
    <property type="entry name" value="WD40 repeat-like"/>
    <property type="match status" value="1"/>
</dbReference>
<reference evidence="6 7" key="1">
    <citation type="journal article" date="2013" name="MBio">
        <title>Genome sequencing of the plant pathogen Taphrina deformans, the causal agent of peach leaf curl.</title>
        <authorList>
            <person name="Cisse O.H."/>
            <person name="Almeida J.M.G.C.F."/>
            <person name="Fonseca A."/>
            <person name="Kumar A.A."/>
            <person name="Salojaervi J."/>
            <person name="Overmyer K."/>
            <person name="Hauser P.M."/>
            <person name="Pagni M."/>
        </authorList>
    </citation>
    <scope>NUCLEOTIDE SEQUENCE [LARGE SCALE GENOMIC DNA]</scope>
    <source>
        <strain evidence="7">PYCC 5710 / ATCC 11124 / CBS 356.35 / IMI 108563 / JCM 9778 / NBRC 8474</strain>
    </source>
</reference>
<dbReference type="CDD" id="cd00200">
    <property type="entry name" value="WD40"/>
    <property type="match status" value="1"/>
</dbReference>
<dbReference type="Pfam" id="PF25175">
    <property type="entry name" value="Beta-prop_WDR5"/>
    <property type="match status" value="1"/>
</dbReference>
<dbReference type="PROSITE" id="PS50082">
    <property type="entry name" value="WD_REPEATS_2"/>
    <property type="match status" value="6"/>
</dbReference>
<evidence type="ECO:0000256" key="1">
    <source>
        <dbReference type="ARBA" id="ARBA00022574"/>
    </source>
</evidence>
<dbReference type="PROSITE" id="PS00678">
    <property type="entry name" value="WD_REPEATS_1"/>
    <property type="match status" value="3"/>
</dbReference>
<dbReference type="GO" id="GO:0042393">
    <property type="term" value="F:histone binding"/>
    <property type="evidence" value="ECO:0007669"/>
    <property type="project" value="TreeGrafter"/>
</dbReference>
<feature type="region of interest" description="Disordered" evidence="4">
    <location>
        <begin position="1"/>
        <end position="47"/>
    </location>
</feature>
<feature type="repeat" description="WD" evidence="3">
    <location>
        <begin position="229"/>
        <end position="270"/>
    </location>
</feature>
<dbReference type="GO" id="GO:0048188">
    <property type="term" value="C:Set1C/COMPASS complex"/>
    <property type="evidence" value="ECO:0007669"/>
    <property type="project" value="TreeGrafter"/>
</dbReference>
<dbReference type="FunFam" id="2.130.10.10:FF:000228">
    <property type="entry name" value="COMPASS-like H3K4 histone methylase component WDR5A"/>
    <property type="match status" value="1"/>
</dbReference>
<dbReference type="InterPro" id="IPR059122">
    <property type="entry name" value="Beta-prop_WDR5-like"/>
</dbReference>
<protein>
    <submittedName>
        <fullName evidence="6">WD repeat protein</fullName>
    </submittedName>
</protein>
<dbReference type="PRINTS" id="PR00320">
    <property type="entry name" value="GPROTEINBRPT"/>
</dbReference>
<gene>
    <name evidence="6" type="ORF">TAPDE_003638</name>
</gene>